<dbReference type="PANTHER" id="PTHR24220">
    <property type="entry name" value="IMPORT ATP-BINDING PROTEIN"/>
    <property type="match status" value="1"/>
</dbReference>
<keyword evidence="3 5" id="KW-0067">ATP-binding</keyword>
<dbReference type="InterPro" id="IPR015854">
    <property type="entry name" value="ABC_transpr_LolD-like"/>
</dbReference>
<sequence length="239" mass="25750">MTQATAEGAPEPARTQQALIELSGVTKVYRSGKLEYPALRGVDLTIADGDMVAIVGPSGSGKSTVMNMITGIDRPTEGTVTVDGQRIDLMSEEELAVWRGRRVGVVFQFFQLLPTLSALENAMLPLDFSRRVPKRERADIARHNLELVGLGDKGDHLPAELSGGEQQRVAIARALAADPPLLIGDEPTGNLDTKTAAEMFDLLHRLNSEGTTVLYVTHDLELAGRANRVVTIRDGVVAD</sequence>
<protein>
    <submittedName>
        <fullName evidence="5">ABC transporter ATP-binding protein</fullName>
    </submittedName>
</protein>
<dbReference type="PANTHER" id="PTHR24220:SF86">
    <property type="entry name" value="ABC TRANSPORTER ABCH.1"/>
    <property type="match status" value="1"/>
</dbReference>
<dbReference type="PROSITE" id="PS00211">
    <property type="entry name" value="ABC_TRANSPORTER_1"/>
    <property type="match status" value="1"/>
</dbReference>
<keyword evidence="2" id="KW-0547">Nucleotide-binding</keyword>
<dbReference type="Gene3D" id="3.40.50.300">
    <property type="entry name" value="P-loop containing nucleotide triphosphate hydrolases"/>
    <property type="match status" value="1"/>
</dbReference>
<dbReference type="CDD" id="cd03255">
    <property type="entry name" value="ABC_MJ0796_LolCDE_FtsE"/>
    <property type="match status" value="1"/>
</dbReference>
<keyword evidence="1" id="KW-0813">Transport</keyword>
<dbReference type="SMART" id="SM00382">
    <property type="entry name" value="AAA"/>
    <property type="match status" value="1"/>
</dbReference>
<evidence type="ECO:0000256" key="2">
    <source>
        <dbReference type="ARBA" id="ARBA00022741"/>
    </source>
</evidence>
<dbReference type="GO" id="GO:0005524">
    <property type="term" value="F:ATP binding"/>
    <property type="evidence" value="ECO:0007669"/>
    <property type="project" value="UniProtKB-KW"/>
</dbReference>
<accession>A0ABY5PIC2</accession>
<organism evidence="5 6">
    <name type="scientific">Svornostia abyssi</name>
    <dbReference type="NCBI Taxonomy" id="2898438"/>
    <lineage>
        <taxon>Bacteria</taxon>
        <taxon>Bacillati</taxon>
        <taxon>Actinomycetota</taxon>
        <taxon>Thermoleophilia</taxon>
        <taxon>Solirubrobacterales</taxon>
        <taxon>Baekduiaceae</taxon>
        <taxon>Svornostia</taxon>
    </lineage>
</organism>
<dbReference type="InterPro" id="IPR003593">
    <property type="entry name" value="AAA+_ATPase"/>
</dbReference>
<dbReference type="InterPro" id="IPR017911">
    <property type="entry name" value="MacB-like_ATP-bd"/>
</dbReference>
<dbReference type="Proteomes" id="UP001058860">
    <property type="component" value="Chromosome"/>
</dbReference>
<gene>
    <name evidence="5" type="ORF">LRS13_01700</name>
</gene>
<evidence type="ECO:0000256" key="3">
    <source>
        <dbReference type="ARBA" id="ARBA00022840"/>
    </source>
</evidence>
<evidence type="ECO:0000313" key="6">
    <source>
        <dbReference type="Proteomes" id="UP001058860"/>
    </source>
</evidence>
<proteinExistence type="predicted"/>
<dbReference type="SUPFAM" id="SSF52540">
    <property type="entry name" value="P-loop containing nucleoside triphosphate hydrolases"/>
    <property type="match status" value="1"/>
</dbReference>
<dbReference type="InterPro" id="IPR003439">
    <property type="entry name" value="ABC_transporter-like_ATP-bd"/>
</dbReference>
<evidence type="ECO:0000313" key="5">
    <source>
        <dbReference type="EMBL" id="UUY04270.1"/>
    </source>
</evidence>
<reference evidence="6" key="1">
    <citation type="submission" date="2021-11" db="EMBL/GenBank/DDBJ databases">
        <title>Cultivation dependent microbiological survey of springs from the worlds oldest radium mine currently devoted to the extraction of radon-saturated water.</title>
        <authorList>
            <person name="Kapinusova G."/>
            <person name="Smrhova T."/>
            <person name="Strejcek M."/>
            <person name="Suman J."/>
            <person name="Jani K."/>
            <person name="Pajer P."/>
            <person name="Uhlik O."/>
        </authorList>
    </citation>
    <scope>NUCLEOTIDE SEQUENCE [LARGE SCALE GENOMIC DNA]</scope>
    <source>
        <strain evidence="6">J379</strain>
    </source>
</reference>
<name>A0ABY5PIC2_9ACTN</name>
<feature type="domain" description="ABC transporter" evidence="4">
    <location>
        <begin position="20"/>
        <end position="238"/>
    </location>
</feature>
<dbReference type="EMBL" id="CP088295">
    <property type="protein sequence ID" value="UUY04270.1"/>
    <property type="molecule type" value="Genomic_DNA"/>
</dbReference>
<dbReference type="PROSITE" id="PS50893">
    <property type="entry name" value="ABC_TRANSPORTER_2"/>
    <property type="match status" value="1"/>
</dbReference>
<dbReference type="RefSeq" id="WP_353864760.1">
    <property type="nucleotide sequence ID" value="NZ_CP088295.1"/>
</dbReference>
<evidence type="ECO:0000256" key="1">
    <source>
        <dbReference type="ARBA" id="ARBA00022448"/>
    </source>
</evidence>
<dbReference type="InterPro" id="IPR027417">
    <property type="entry name" value="P-loop_NTPase"/>
</dbReference>
<dbReference type="Pfam" id="PF00005">
    <property type="entry name" value="ABC_tran"/>
    <property type="match status" value="1"/>
</dbReference>
<keyword evidence="6" id="KW-1185">Reference proteome</keyword>
<evidence type="ECO:0000259" key="4">
    <source>
        <dbReference type="PROSITE" id="PS50893"/>
    </source>
</evidence>
<dbReference type="InterPro" id="IPR017871">
    <property type="entry name" value="ABC_transporter-like_CS"/>
</dbReference>